<evidence type="ECO:0000256" key="5">
    <source>
        <dbReference type="ARBA" id="ARBA00022989"/>
    </source>
</evidence>
<feature type="domain" description="ABC transporter" evidence="8">
    <location>
        <begin position="334"/>
        <end position="570"/>
    </location>
</feature>
<evidence type="ECO:0000256" key="4">
    <source>
        <dbReference type="ARBA" id="ARBA00022840"/>
    </source>
</evidence>
<dbReference type="Proteomes" id="UP001595445">
    <property type="component" value="Unassembled WGS sequence"/>
</dbReference>
<dbReference type="NCBIfam" id="TIGR01842">
    <property type="entry name" value="type_I_sec_PrtD"/>
    <property type="match status" value="1"/>
</dbReference>
<evidence type="ECO:0000259" key="9">
    <source>
        <dbReference type="PROSITE" id="PS50929"/>
    </source>
</evidence>
<evidence type="ECO:0000313" key="10">
    <source>
        <dbReference type="EMBL" id="MFC3084431.1"/>
    </source>
</evidence>
<keyword evidence="6 7" id="KW-0472">Membrane</keyword>
<dbReference type="InterPro" id="IPR036640">
    <property type="entry name" value="ABC1_TM_sf"/>
</dbReference>
<organism evidence="10 11">
    <name type="scientific">Tabrizicola soli</name>
    <dbReference type="NCBI Taxonomy" id="2185115"/>
    <lineage>
        <taxon>Bacteria</taxon>
        <taxon>Pseudomonadati</taxon>
        <taxon>Pseudomonadota</taxon>
        <taxon>Alphaproteobacteria</taxon>
        <taxon>Rhodobacterales</taxon>
        <taxon>Paracoccaceae</taxon>
        <taxon>Tabrizicola</taxon>
    </lineage>
</organism>
<dbReference type="PROSITE" id="PS50929">
    <property type="entry name" value="ABC_TM1F"/>
    <property type="match status" value="1"/>
</dbReference>
<evidence type="ECO:0000256" key="1">
    <source>
        <dbReference type="ARBA" id="ARBA00004651"/>
    </source>
</evidence>
<dbReference type="Gene3D" id="1.20.1560.10">
    <property type="entry name" value="ABC transporter type 1, transmembrane domain"/>
    <property type="match status" value="1"/>
</dbReference>
<evidence type="ECO:0000256" key="3">
    <source>
        <dbReference type="ARBA" id="ARBA00022741"/>
    </source>
</evidence>
<dbReference type="PROSITE" id="PS00211">
    <property type="entry name" value="ABC_TRANSPORTER_1"/>
    <property type="match status" value="1"/>
</dbReference>
<dbReference type="SUPFAM" id="SSF90123">
    <property type="entry name" value="ABC transporter transmembrane region"/>
    <property type="match status" value="1"/>
</dbReference>
<dbReference type="InterPro" id="IPR003439">
    <property type="entry name" value="ABC_transporter-like_ATP-bd"/>
</dbReference>
<proteinExistence type="predicted"/>
<comment type="caution">
    <text evidence="10">The sequence shown here is derived from an EMBL/GenBank/DDBJ whole genome shotgun (WGS) entry which is preliminary data.</text>
</comment>
<dbReference type="Gene3D" id="3.40.50.300">
    <property type="entry name" value="P-loop containing nucleotide triphosphate hydrolases"/>
    <property type="match status" value="1"/>
</dbReference>
<evidence type="ECO:0000313" key="11">
    <source>
        <dbReference type="Proteomes" id="UP001595445"/>
    </source>
</evidence>
<name>A0ABV7DPY5_9RHOB</name>
<evidence type="ECO:0000256" key="6">
    <source>
        <dbReference type="ARBA" id="ARBA00023136"/>
    </source>
</evidence>
<dbReference type="InterPro" id="IPR003593">
    <property type="entry name" value="AAA+_ATPase"/>
</dbReference>
<keyword evidence="4" id="KW-0067">ATP-binding</keyword>
<keyword evidence="2 7" id="KW-0812">Transmembrane</keyword>
<dbReference type="PANTHER" id="PTHR24221:SF654">
    <property type="entry name" value="ATP-BINDING CASSETTE SUB-FAMILY B MEMBER 6"/>
    <property type="match status" value="1"/>
</dbReference>
<dbReference type="PANTHER" id="PTHR24221">
    <property type="entry name" value="ATP-BINDING CASSETTE SUB-FAMILY B"/>
    <property type="match status" value="1"/>
</dbReference>
<keyword evidence="3" id="KW-0547">Nucleotide-binding</keyword>
<comment type="subcellular location">
    <subcellularLocation>
        <location evidence="1">Cell membrane</location>
        <topology evidence="1">Multi-pass membrane protein</topology>
    </subcellularLocation>
</comment>
<dbReference type="SMART" id="SM00382">
    <property type="entry name" value="AAA"/>
    <property type="match status" value="1"/>
</dbReference>
<dbReference type="PROSITE" id="PS50893">
    <property type="entry name" value="ABC_TRANSPORTER_2"/>
    <property type="match status" value="1"/>
</dbReference>
<gene>
    <name evidence="10" type="ORF">ACFOD6_00085</name>
</gene>
<feature type="transmembrane region" description="Helical" evidence="7">
    <location>
        <begin position="164"/>
        <end position="182"/>
    </location>
</feature>
<reference evidence="11" key="1">
    <citation type="journal article" date="2019" name="Int. J. Syst. Evol. Microbiol.">
        <title>The Global Catalogue of Microorganisms (GCM) 10K type strain sequencing project: providing services to taxonomists for standard genome sequencing and annotation.</title>
        <authorList>
            <consortium name="The Broad Institute Genomics Platform"/>
            <consortium name="The Broad Institute Genome Sequencing Center for Infectious Disease"/>
            <person name="Wu L."/>
            <person name="Ma J."/>
        </authorList>
    </citation>
    <scope>NUCLEOTIDE SEQUENCE [LARGE SCALE GENOMIC DNA]</scope>
    <source>
        <strain evidence="11">KCTC 62102</strain>
    </source>
</reference>
<dbReference type="EMBL" id="JBHRSM010000001">
    <property type="protein sequence ID" value="MFC3084431.1"/>
    <property type="molecule type" value="Genomic_DNA"/>
</dbReference>
<dbReference type="InterPro" id="IPR017871">
    <property type="entry name" value="ABC_transporter-like_CS"/>
</dbReference>
<evidence type="ECO:0000259" key="8">
    <source>
        <dbReference type="PROSITE" id="PS50893"/>
    </source>
</evidence>
<keyword evidence="11" id="KW-1185">Reference proteome</keyword>
<dbReference type="InterPro" id="IPR011527">
    <property type="entry name" value="ABC1_TM_dom"/>
</dbReference>
<dbReference type="Pfam" id="PF00005">
    <property type="entry name" value="ABC_tran"/>
    <property type="match status" value="1"/>
</dbReference>
<sequence length="575" mass="59803">MAAPPVPPPDLHPGLEELSVARAGLNRAIGLAFAFSVAVNLLMLTPPLYMLQVYDRVLVSHSAETLLSLTLIAAFLMLALGLLDHARARILARVGARFQAGLDARVMRAALHRLALAPADPAALAAQRDLDALARLWASPLLPALFDAPWTPVFAMLVVLFHPWLGALALGGGMVLVALAWASQRLGEGRGHTATLAAMTADRLSESLRAGGEPLPGTGFSRWAASRERALLAGIEASDAAGRFAVAGRTFRLFLQSAMLGLAAWLVLRQELSPGAMIATSILVGRALQPVEQALAHWPMASAALRARRRLAGLLSAVPPPPPRLPLPQPRALLTVAGLSILPPGGATPILRGVSFTLAPGQALGVIGASGAGKSALARVLAGLWPVAAGEVRLDGATLAQYGPDRLGQLIGCLPQRVVLFDGTVAENIARLDPNPAADKVIAAATGAGAHRLILSLAEGYDTRLSPSGSPLSGGQLQRLALARALYDDPVLLILDEPNANLDRDGTDALNRAVGAAKARGGAVLVMAHRPAALQECDLLMVLQDGRMAAFGPRDEVLRQTVRNATAIARPGAAA</sequence>
<feature type="domain" description="ABC transmembrane type-1" evidence="9">
    <location>
        <begin position="31"/>
        <end position="303"/>
    </location>
</feature>
<dbReference type="SUPFAM" id="SSF52540">
    <property type="entry name" value="P-loop containing nucleoside triphosphate hydrolases"/>
    <property type="match status" value="1"/>
</dbReference>
<evidence type="ECO:0000256" key="7">
    <source>
        <dbReference type="SAM" id="Phobius"/>
    </source>
</evidence>
<feature type="transmembrane region" description="Helical" evidence="7">
    <location>
        <begin position="65"/>
        <end position="83"/>
    </location>
</feature>
<dbReference type="RefSeq" id="WP_197642424.1">
    <property type="nucleotide sequence ID" value="NZ_JAEACP010000004.1"/>
</dbReference>
<evidence type="ECO:0000256" key="2">
    <source>
        <dbReference type="ARBA" id="ARBA00022692"/>
    </source>
</evidence>
<protein>
    <submittedName>
        <fullName evidence="10">Type I secretion system permease/ATPase</fullName>
    </submittedName>
</protein>
<feature type="transmembrane region" description="Helical" evidence="7">
    <location>
        <begin position="28"/>
        <end position="45"/>
    </location>
</feature>
<dbReference type="InterPro" id="IPR039421">
    <property type="entry name" value="Type_1_exporter"/>
</dbReference>
<keyword evidence="5 7" id="KW-1133">Transmembrane helix</keyword>
<dbReference type="InterPro" id="IPR010128">
    <property type="entry name" value="ATPase_T1SS_PrtD-like"/>
</dbReference>
<accession>A0ABV7DPY5</accession>
<dbReference type="InterPro" id="IPR027417">
    <property type="entry name" value="P-loop_NTPase"/>
</dbReference>